<evidence type="ECO:0000313" key="7">
    <source>
        <dbReference type="EMBL" id="KAF2877282.1"/>
    </source>
</evidence>
<feature type="domain" description="AN1-type" evidence="6">
    <location>
        <begin position="18"/>
        <end position="66"/>
    </location>
</feature>
<evidence type="ECO:0000256" key="1">
    <source>
        <dbReference type="ARBA" id="ARBA00022723"/>
    </source>
</evidence>
<dbReference type="Pfam" id="PF25327">
    <property type="entry name" value="UBL_ZFAND1"/>
    <property type="match status" value="1"/>
</dbReference>
<dbReference type="Gene3D" id="4.10.1110.10">
    <property type="entry name" value="AN1-like Zinc finger"/>
    <property type="match status" value="2"/>
</dbReference>
<dbReference type="PANTHER" id="PTHR14677:SF40">
    <property type="entry name" value="CDC48-ASSOCIATED UBIQUITIN-LIKE_ZINC FINGER PROTEIN 1"/>
    <property type="match status" value="1"/>
</dbReference>
<reference evidence="7 8" key="1">
    <citation type="submission" date="2020-01" db="EMBL/GenBank/DDBJ databases">
        <authorList>
            <consortium name="DOE Joint Genome Institute"/>
            <person name="Haridas S."/>
            <person name="Albert R."/>
            <person name="Binder M."/>
            <person name="Bloem J."/>
            <person name="Labutti K."/>
            <person name="Salamov A."/>
            <person name="Andreopoulos B."/>
            <person name="Baker S.E."/>
            <person name="Barry K."/>
            <person name="Bills G."/>
            <person name="Bluhm B.H."/>
            <person name="Cannon C."/>
            <person name="Castanera R."/>
            <person name="Culley D.E."/>
            <person name="Daum C."/>
            <person name="Ezra D."/>
            <person name="Gonzalez J.B."/>
            <person name="Henrissat B."/>
            <person name="Kuo A."/>
            <person name="Liang C."/>
            <person name="Lipzen A."/>
            <person name="Lutzoni F."/>
            <person name="Magnuson J."/>
            <person name="Mondo S."/>
            <person name="Nolan M."/>
            <person name="Ohm R."/>
            <person name="Pangilinan J."/>
            <person name="Park H.-J.H."/>
            <person name="Ramirez L."/>
            <person name="Alfaro M."/>
            <person name="Sun H."/>
            <person name="Tritt A."/>
            <person name="Yoshinaga Y."/>
            <person name="Zwiers L.-H.L."/>
            <person name="Turgeon B.G."/>
            <person name="Goodwin S.B."/>
            <person name="Spatafora J.W."/>
            <person name="Crous P.W."/>
            <person name="Grigoriev I.V."/>
        </authorList>
    </citation>
    <scope>NUCLEOTIDE SEQUENCE [LARGE SCALE GENOMIC DNA]</scope>
    <source>
        <strain evidence="7 8">CBS 611.86</strain>
    </source>
</reference>
<dbReference type="OrthoDB" id="431929at2759"/>
<evidence type="ECO:0000256" key="2">
    <source>
        <dbReference type="ARBA" id="ARBA00022771"/>
    </source>
</evidence>
<feature type="region of interest" description="Disordered" evidence="5">
    <location>
        <begin position="164"/>
        <end position="183"/>
    </location>
</feature>
<evidence type="ECO:0000256" key="5">
    <source>
        <dbReference type="SAM" id="MobiDB-lite"/>
    </source>
</evidence>
<proteinExistence type="predicted"/>
<dbReference type="InterPro" id="IPR035896">
    <property type="entry name" value="AN1-like_Znf"/>
</dbReference>
<evidence type="ECO:0000256" key="3">
    <source>
        <dbReference type="ARBA" id="ARBA00022833"/>
    </source>
</evidence>
<evidence type="ECO:0000259" key="6">
    <source>
        <dbReference type="PROSITE" id="PS51039"/>
    </source>
</evidence>
<evidence type="ECO:0000313" key="8">
    <source>
        <dbReference type="Proteomes" id="UP000481861"/>
    </source>
</evidence>
<keyword evidence="3" id="KW-0862">Zinc</keyword>
<dbReference type="SMART" id="SM00154">
    <property type="entry name" value="ZnF_AN1"/>
    <property type="match status" value="2"/>
</dbReference>
<dbReference type="PROSITE" id="PS51039">
    <property type="entry name" value="ZF_AN1"/>
    <property type="match status" value="1"/>
</dbReference>
<keyword evidence="2 4" id="KW-0863">Zinc-finger</keyword>
<comment type="caution">
    <text evidence="7">The sequence shown here is derived from an EMBL/GenBank/DDBJ whole genome shotgun (WGS) entry which is preliminary data.</text>
</comment>
<dbReference type="GO" id="GO:0008270">
    <property type="term" value="F:zinc ion binding"/>
    <property type="evidence" value="ECO:0007669"/>
    <property type="project" value="UniProtKB-KW"/>
</dbReference>
<evidence type="ECO:0000256" key="4">
    <source>
        <dbReference type="PROSITE-ProRule" id="PRU00449"/>
    </source>
</evidence>
<sequence>MASHTPQTYTEMARGDVEAIGAHCQMEYCHVLDFLPFKCSSCAGTFCLDHRTEYAHKCVKEGEWARRRAAQNATGQPPPKPSLYTHDQQCYETACKTLINTPRMPANQCPTCNRSYCLKHRMQEDHDCKNVIPAGARQKSALQIQGERGLSALAKLKLWAEDKKKKDAEKSKKKSGFLGLGSKSSSAARDALVAANDLKRTAKGDAAVPQDKRVYLHVEASADTTKAKFPTGKFFYNKEWTVGRVLDIAAKALQVQNVNNRGGGEEDKLRVFHVEGGRLLKFSEKIGAPCANGNMIVLLRGVGSGEPDLIDL</sequence>
<dbReference type="Proteomes" id="UP000481861">
    <property type="component" value="Unassembled WGS sequence"/>
</dbReference>
<dbReference type="PANTHER" id="PTHR14677">
    <property type="entry name" value="ARSENITE INDUCUBLE RNA ASSOCIATED PROTEIN AIP-1-RELATED"/>
    <property type="match status" value="1"/>
</dbReference>
<dbReference type="GO" id="GO:0005737">
    <property type="term" value="C:cytoplasm"/>
    <property type="evidence" value="ECO:0007669"/>
    <property type="project" value="TreeGrafter"/>
</dbReference>
<organism evidence="7 8">
    <name type="scientific">Massariosphaeria phaeospora</name>
    <dbReference type="NCBI Taxonomy" id="100035"/>
    <lineage>
        <taxon>Eukaryota</taxon>
        <taxon>Fungi</taxon>
        <taxon>Dikarya</taxon>
        <taxon>Ascomycota</taxon>
        <taxon>Pezizomycotina</taxon>
        <taxon>Dothideomycetes</taxon>
        <taxon>Pleosporomycetidae</taxon>
        <taxon>Pleosporales</taxon>
        <taxon>Pleosporales incertae sedis</taxon>
        <taxon>Massariosphaeria</taxon>
    </lineage>
</organism>
<keyword evidence="1" id="KW-0479">Metal-binding</keyword>
<name>A0A7C8MMT9_9PLEO</name>
<dbReference type="InterPro" id="IPR000058">
    <property type="entry name" value="Znf_AN1"/>
</dbReference>
<accession>A0A7C8MMT9</accession>
<dbReference type="SUPFAM" id="SSF118310">
    <property type="entry name" value="AN1-like Zinc finger"/>
    <property type="match status" value="2"/>
</dbReference>
<dbReference type="Pfam" id="PF01428">
    <property type="entry name" value="zf-AN1"/>
    <property type="match status" value="2"/>
</dbReference>
<dbReference type="AlphaFoldDB" id="A0A7C8MMT9"/>
<protein>
    <submittedName>
        <fullName evidence="7">AN1 zinc finger protein-like protein</fullName>
    </submittedName>
</protein>
<gene>
    <name evidence="7" type="ORF">BDV95DRAFT_481692</name>
</gene>
<dbReference type="InterPro" id="IPR057358">
    <property type="entry name" value="UBL_ZFAND1-like"/>
</dbReference>
<dbReference type="EMBL" id="JAADJZ010000002">
    <property type="protein sequence ID" value="KAF2877282.1"/>
    <property type="molecule type" value="Genomic_DNA"/>
</dbReference>
<keyword evidence="8" id="KW-1185">Reference proteome</keyword>